<dbReference type="Proteomes" id="UP001251085">
    <property type="component" value="Unassembled WGS sequence"/>
</dbReference>
<evidence type="ECO:0000256" key="5">
    <source>
        <dbReference type="SAM" id="SignalP"/>
    </source>
</evidence>
<dbReference type="InterPro" id="IPR051455">
    <property type="entry name" value="Bact_solute-bind_prot3"/>
</dbReference>
<name>A0ABU3E9Y4_9RHOB</name>
<proteinExistence type="inferred from homology"/>
<keyword evidence="3 5" id="KW-0732">Signal</keyword>
<sequence>MKKAITGFLAAVVALTPIAAAAGEACTNAGLKRVQERGKLTVGVKADYKPWGYRDTDGKIIGLEVDMAQKVADTLGVSLELVPVIASNRMQFLQQGQIDLLIATMTDMPDRREIVGIKGPNYYASGTAALTPKAVGMTKWDDLRGKPACGVQGSFYLQNIEKKYGATIVAFGNAAEAKQALRDKKCVAFIYDDTTIGADFAAGGWDDFEMSLPVEDFAPWGMAVAKEDESCALGEMVSGLQYAWHRDGTLIELEKKWGVRPSPFLAEMHERMADPLAQ</sequence>
<evidence type="ECO:0000256" key="4">
    <source>
        <dbReference type="RuleBase" id="RU003744"/>
    </source>
</evidence>
<keyword evidence="8" id="KW-1185">Reference proteome</keyword>
<evidence type="ECO:0000256" key="1">
    <source>
        <dbReference type="ARBA" id="ARBA00010333"/>
    </source>
</evidence>
<comment type="similarity">
    <text evidence="1 4">Belongs to the bacterial solute-binding protein 3 family.</text>
</comment>
<evidence type="ECO:0000259" key="6">
    <source>
        <dbReference type="SMART" id="SM00062"/>
    </source>
</evidence>
<gene>
    <name evidence="7" type="ORF">RM190_04065</name>
</gene>
<dbReference type="RefSeq" id="WP_311758128.1">
    <property type="nucleotide sequence ID" value="NZ_JAVRQI010000002.1"/>
</dbReference>
<evidence type="ECO:0000256" key="2">
    <source>
        <dbReference type="ARBA" id="ARBA00022448"/>
    </source>
</evidence>
<keyword evidence="2" id="KW-0813">Transport</keyword>
<dbReference type="PANTHER" id="PTHR30085">
    <property type="entry name" value="AMINO ACID ABC TRANSPORTER PERMEASE"/>
    <property type="match status" value="1"/>
</dbReference>
<organism evidence="7 8">
    <name type="scientific">Paracoccus broussonetiae</name>
    <dbReference type="NCBI Taxonomy" id="3075834"/>
    <lineage>
        <taxon>Bacteria</taxon>
        <taxon>Pseudomonadati</taxon>
        <taxon>Pseudomonadota</taxon>
        <taxon>Alphaproteobacteria</taxon>
        <taxon>Rhodobacterales</taxon>
        <taxon>Paracoccaceae</taxon>
        <taxon>Paracoccus</taxon>
    </lineage>
</organism>
<feature type="chain" id="PRO_5046550697" evidence="5">
    <location>
        <begin position="22"/>
        <end position="278"/>
    </location>
</feature>
<protein>
    <submittedName>
        <fullName evidence="7">Transporter substrate-binding domain-containing protein</fullName>
    </submittedName>
</protein>
<dbReference type="PROSITE" id="PS01039">
    <property type="entry name" value="SBP_BACTERIAL_3"/>
    <property type="match status" value="1"/>
</dbReference>
<dbReference type="EMBL" id="JAVRQI010000002">
    <property type="protein sequence ID" value="MDT1061022.1"/>
    <property type="molecule type" value="Genomic_DNA"/>
</dbReference>
<feature type="signal peptide" evidence="5">
    <location>
        <begin position="1"/>
        <end position="21"/>
    </location>
</feature>
<feature type="domain" description="Solute-binding protein family 3/N-terminal" evidence="6">
    <location>
        <begin position="39"/>
        <end position="261"/>
    </location>
</feature>
<evidence type="ECO:0000313" key="7">
    <source>
        <dbReference type="EMBL" id="MDT1061022.1"/>
    </source>
</evidence>
<dbReference type="CDD" id="cd13693">
    <property type="entry name" value="PBP2_polar_AA"/>
    <property type="match status" value="1"/>
</dbReference>
<dbReference type="Gene3D" id="3.40.190.10">
    <property type="entry name" value="Periplasmic binding protein-like II"/>
    <property type="match status" value="2"/>
</dbReference>
<accession>A0ABU3E9Y4</accession>
<reference evidence="8" key="1">
    <citation type="submission" date="2023-07" db="EMBL/GenBank/DDBJ databases">
        <title>Characterization of two Paracoccaceae strains isolated from Phycosphere and proposal of Xinfangfangia lacusdiani sp. nov.</title>
        <authorList>
            <person name="Deng Y."/>
            <person name="Zhang Y.Q."/>
        </authorList>
    </citation>
    <scope>NUCLEOTIDE SEQUENCE [LARGE SCALE GENOMIC DNA]</scope>
    <source>
        <strain evidence="8">CPCC 101403</strain>
    </source>
</reference>
<evidence type="ECO:0000313" key="8">
    <source>
        <dbReference type="Proteomes" id="UP001251085"/>
    </source>
</evidence>
<dbReference type="InterPro" id="IPR001638">
    <property type="entry name" value="Solute-binding_3/MltF_N"/>
</dbReference>
<dbReference type="InterPro" id="IPR018313">
    <property type="entry name" value="SBP_3_CS"/>
</dbReference>
<dbReference type="PANTHER" id="PTHR30085:SF6">
    <property type="entry name" value="ABC TRANSPORTER GLUTAMINE-BINDING PROTEIN GLNH"/>
    <property type="match status" value="1"/>
</dbReference>
<comment type="caution">
    <text evidence="7">The sequence shown here is derived from an EMBL/GenBank/DDBJ whole genome shotgun (WGS) entry which is preliminary data.</text>
</comment>
<dbReference type="SUPFAM" id="SSF53850">
    <property type="entry name" value="Periplasmic binding protein-like II"/>
    <property type="match status" value="1"/>
</dbReference>
<evidence type="ECO:0000256" key="3">
    <source>
        <dbReference type="ARBA" id="ARBA00022729"/>
    </source>
</evidence>
<dbReference type="Pfam" id="PF00497">
    <property type="entry name" value="SBP_bac_3"/>
    <property type="match status" value="1"/>
</dbReference>
<dbReference type="SMART" id="SM00062">
    <property type="entry name" value="PBPb"/>
    <property type="match status" value="1"/>
</dbReference>